<evidence type="ECO:0000313" key="3">
    <source>
        <dbReference type="Proteomes" id="UP001597205"/>
    </source>
</evidence>
<keyword evidence="1" id="KW-1133">Transmembrane helix</keyword>
<keyword evidence="1" id="KW-0812">Transmembrane</keyword>
<feature type="transmembrane region" description="Helical" evidence="1">
    <location>
        <begin position="21"/>
        <end position="40"/>
    </location>
</feature>
<dbReference type="Proteomes" id="UP001597205">
    <property type="component" value="Unassembled WGS sequence"/>
</dbReference>
<evidence type="ECO:0008006" key="4">
    <source>
        <dbReference type="Google" id="ProtNLM"/>
    </source>
</evidence>
<organism evidence="2 3">
    <name type="scientific">Sphingobacterium daejeonense</name>
    <dbReference type="NCBI Taxonomy" id="371142"/>
    <lineage>
        <taxon>Bacteria</taxon>
        <taxon>Pseudomonadati</taxon>
        <taxon>Bacteroidota</taxon>
        <taxon>Sphingobacteriia</taxon>
        <taxon>Sphingobacteriales</taxon>
        <taxon>Sphingobacteriaceae</taxon>
        <taxon>Sphingobacterium</taxon>
    </lineage>
</organism>
<name>A0ABW3RMH2_9SPHI</name>
<accession>A0ABW3RMH2</accession>
<keyword evidence="3" id="KW-1185">Reference proteome</keyword>
<comment type="caution">
    <text evidence="2">The sequence shown here is derived from an EMBL/GenBank/DDBJ whole genome shotgun (WGS) entry which is preliminary data.</text>
</comment>
<dbReference type="RefSeq" id="WP_380896964.1">
    <property type="nucleotide sequence ID" value="NZ_JBHTKY010000017.1"/>
</dbReference>
<sequence>MEKAYEILQREKLNRSYKTLRALWIVQLIAFIIVVAVNVAMGWYSFTNWVVIAIIGGSLYMNYKNQKGIKARLEEVERKLAER</sequence>
<evidence type="ECO:0000256" key="1">
    <source>
        <dbReference type="SAM" id="Phobius"/>
    </source>
</evidence>
<reference evidence="3" key="1">
    <citation type="journal article" date="2019" name="Int. J. Syst. Evol. Microbiol.">
        <title>The Global Catalogue of Microorganisms (GCM) 10K type strain sequencing project: providing services to taxonomists for standard genome sequencing and annotation.</title>
        <authorList>
            <consortium name="The Broad Institute Genomics Platform"/>
            <consortium name="The Broad Institute Genome Sequencing Center for Infectious Disease"/>
            <person name="Wu L."/>
            <person name="Ma J."/>
        </authorList>
    </citation>
    <scope>NUCLEOTIDE SEQUENCE [LARGE SCALE GENOMIC DNA]</scope>
    <source>
        <strain evidence="3">CCUG 52468</strain>
    </source>
</reference>
<gene>
    <name evidence="2" type="ORF">ACFQ2C_12160</name>
</gene>
<dbReference type="EMBL" id="JBHTKY010000017">
    <property type="protein sequence ID" value="MFD1166361.1"/>
    <property type="molecule type" value="Genomic_DNA"/>
</dbReference>
<keyword evidence="1" id="KW-0472">Membrane</keyword>
<feature type="transmembrane region" description="Helical" evidence="1">
    <location>
        <begin position="46"/>
        <end position="63"/>
    </location>
</feature>
<proteinExistence type="predicted"/>
<evidence type="ECO:0000313" key="2">
    <source>
        <dbReference type="EMBL" id="MFD1166361.1"/>
    </source>
</evidence>
<protein>
    <recommendedName>
        <fullName evidence="4">2TM domain-containing protein</fullName>
    </recommendedName>
</protein>